<dbReference type="EMBL" id="BKCJ011119936">
    <property type="protein sequence ID" value="GFC89247.1"/>
    <property type="molecule type" value="Genomic_DNA"/>
</dbReference>
<gene>
    <name evidence="2" type="ORF">Tci_861217</name>
</gene>
<proteinExistence type="predicted"/>
<accession>A0A699RWN6</accession>
<name>A0A699RWN6_TANCI</name>
<feature type="domain" description="Reverse transcriptase Ty1/copia-type" evidence="1">
    <location>
        <begin position="1"/>
        <end position="48"/>
    </location>
</feature>
<organism evidence="2">
    <name type="scientific">Tanacetum cinerariifolium</name>
    <name type="common">Dalmatian daisy</name>
    <name type="synonym">Chrysanthemum cinerariifolium</name>
    <dbReference type="NCBI Taxonomy" id="118510"/>
    <lineage>
        <taxon>Eukaryota</taxon>
        <taxon>Viridiplantae</taxon>
        <taxon>Streptophyta</taxon>
        <taxon>Embryophyta</taxon>
        <taxon>Tracheophyta</taxon>
        <taxon>Spermatophyta</taxon>
        <taxon>Magnoliopsida</taxon>
        <taxon>eudicotyledons</taxon>
        <taxon>Gunneridae</taxon>
        <taxon>Pentapetalae</taxon>
        <taxon>asterids</taxon>
        <taxon>campanulids</taxon>
        <taxon>Asterales</taxon>
        <taxon>Asteraceae</taxon>
        <taxon>Asteroideae</taxon>
        <taxon>Anthemideae</taxon>
        <taxon>Anthemidinae</taxon>
        <taxon>Tanacetum</taxon>
    </lineage>
</organism>
<evidence type="ECO:0000259" key="1">
    <source>
        <dbReference type="Pfam" id="PF07727"/>
    </source>
</evidence>
<protein>
    <submittedName>
        <fullName evidence="2">Gag-Pol polyprotein</fullName>
    </submittedName>
</protein>
<evidence type="ECO:0000313" key="2">
    <source>
        <dbReference type="EMBL" id="GFC89247.1"/>
    </source>
</evidence>
<dbReference type="Pfam" id="PF07727">
    <property type="entry name" value="RVT_2"/>
    <property type="match status" value="1"/>
</dbReference>
<dbReference type="InterPro" id="IPR013103">
    <property type="entry name" value="RVT_2"/>
</dbReference>
<sequence>MDVKMAFLNGPLKEEVYITQPDGFVDPDHPERVYRLRKALYGLKQAPRT</sequence>
<dbReference type="AlphaFoldDB" id="A0A699RWN6"/>
<comment type="caution">
    <text evidence="2">The sequence shown here is derived from an EMBL/GenBank/DDBJ whole genome shotgun (WGS) entry which is preliminary data.</text>
</comment>
<feature type="non-terminal residue" evidence="2">
    <location>
        <position position="49"/>
    </location>
</feature>
<reference evidence="2" key="1">
    <citation type="journal article" date="2019" name="Sci. Rep.">
        <title>Draft genome of Tanacetum cinerariifolium, the natural source of mosquito coil.</title>
        <authorList>
            <person name="Yamashiro T."/>
            <person name="Shiraishi A."/>
            <person name="Satake H."/>
            <person name="Nakayama K."/>
        </authorList>
    </citation>
    <scope>NUCLEOTIDE SEQUENCE</scope>
</reference>